<evidence type="ECO:0000256" key="14">
    <source>
        <dbReference type="SAM" id="Phobius"/>
    </source>
</evidence>
<dbReference type="Gene3D" id="3.30.565.10">
    <property type="entry name" value="Histidine kinase-like ATPase, C-terminal domain"/>
    <property type="match status" value="1"/>
</dbReference>
<evidence type="ECO:0000256" key="2">
    <source>
        <dbReference type="ARBA" id="ARBA00004651"/>
    </source>
</evidence>
<feature type="transmembrane region" description="Helical" evidence="14">
    <location>
        <begin position="171"/>
        <end position="194"/>
    </location>
</feature>
<keyword evidence="7 14" id="KW-0812">Transmembrane</keyword>
<dbReference type="EC" id="2.7.13.3" evidence="3"/>
<dbReference type="InterPro" id="IPR005467">
    <property type="entry name" value="His_kinase_dom"/>
</dbReference>
<keyword evidence="11 14" id="KW-1133">Transmembrane helix</keyword>
<dbReference type="PANTHER" id="PTHR45528">
    <property type="entry name" value="SENSOR HISTIDINE KINASE CPXA"/>
    <property type="match status" value="1"/>
</dbReference>
<dbReference type="Gene3D" id="6.10.340.10">
    <property type="match status" value="1"/>
</dbReference>
<dbReference type="PROSITE" id="PS50885">
    <property type="entry name" value="HAMP"/>
    <property type="match status" value="1"/>
</dbReference>
<dbReference type="PROSITE" id="PS50109">
    <property type="entry name" value="HIS_KIN"/>
    <property type="match status" value="1"/>
</dbReference>
<dbReference type="SUPFAM" id="SSF47384">
    <property type="entry name" value="Homodimeric domain of signal transducing histidine kinase"/>
    <property type="match status" value="1"/>
</dbReference>
<dbReference type="SMART" id="SM00388">
    <property type="entry name" value="HisKA"/>
    <property type="match status" value="1"/>
</dbReference>
<accession>A0ABR5ADF2</accession>
<evidence type="ECO:0000256" key="3">
    <source>
        <dbReference type="ARBA" id="ARBA00012438"/>
    </source>
</evidence>
<evidence type="ECO:0000256" key="12">
    <source>
        <dbReference type="ARBA" id="ARBA00023012"/>
    </source>
</evidence>
<keyword evidence="9 17" id="KW-0418">Kinase</keyword>
<keyword evidence="8" id="KW-0547">Nucleotide-binding</keyword>
<dbReference type="InterPro" id="IPR003661">
    <property type="entry name" value="HisK_dim/P_dom"/>
</dbReference>
<keyword evidence="13 14" id="KW-0472">Membrane</keyword>
<evidence type="ECO:0000313" key="18">
    <source>
        <dbReference type="Proteomes" id="UP000031967"/>
    </source>
</evidence>
<evidence type="ECO:0000256" key="10">
    <source>
        <dbReference type="ARBA" id="ARBA00022840"/>
    </source>
</evidence>
<dbReference type="PRINTS" id="PR00344">
    <property type="entry name" value="BCTRLSENSOR"/>
</dbReference>
<keyword evidence="10" id="KW-0067">ATP-binding</keyword>
<sequence length="488" mass="53883">MSIKTRLLLSYIAMTFIPVVLFALVFSVLSTVLFQNAAGTGDRKGPPAVWQMANARDELIAGVKFMARTDPDRFADSAFVQNTDKQLNEVQAGLVVVKNGQAAFVSPFVAIPDLLNELQGVQAEQNHRPWGNKVGGRFTAVKYDVAFGDHSAGTVYVLSDLRPLFDSARKFFPLLVLSLLVVIGLTNGVLTFLVSRSLIKPLFALKHAAEQFKEGNLDHQVRLNRKDEIGELGAAFEEMRSRLNDSIRLQLQYEENRKQLISNISHDLKTPITGIKACVEGIQDGIADTGPMRDKYVSMIAKKTDEMDRLIDELMLYSKLDLNRLPFHLEPVDFAAYLHDCVEELRLDPRLAGVRISFTRSGNGPVSVMADREKLRRVVVNIIDNSLKYMDKEHKEIAVELIEGETEATVRIRDNGPGIDSAALPHIFDRFYRAEPSRNTATGGSGLGLAIVKQIVEGQGGSVGAESRSGEGTTVYFSLPIKHGGEQS</sequence>
<evidence type="ECO:0000259" key="16">
    <source>
        <dbReference type="PROSITE" id="PS50885"/>
    </source>
</evidence>
<feature type="transmembrane region" description="Helical" evidence="14">
    <location>
        <begin position="12"/>
        <end position="34"/>
    </location>
</feature>
<evidence type="ECO:0000256" key="4">
    <source>
        <dbReference type="ARBA" id="ARBA00022475"/>
    </source>
</evidence>
<dbReference type="SMART" id="SM00387">
    <property type="entry name" value="HATPase_c"/>
    <property type="match status" value="1"/>
</dbReference>
<keyword evidence="5" id="KW-0597">Phosphoprotein</keyword>
<dbReference type="Proteomes" id="UP000031967">
    <property type="component" value="Unassembled WGS sequence"/>
</dbReference>
<evidence type="ECO:0000256" key="9">
    <source>
        <dbReference type="ARBA" id="ARBA00022777"/>
    </source>
</evidence>
<name>A0ABR5ADF2_9BACL</name>
<evidence type="ECO:0000256" key="5">
    <source>
        <dbReference type="ARBA" id="ARBA00022553"/>
    </source>
</evidence>
<proteinExistence type="predicted"/>
<dbReference type="Pfam" id="PF00672">
    <property type="entry name" value="HAMP"/>
    <property type="match status" value="1"/>
</dbReference>
<evidence type="ECO:0000256" key="1">
    <source>
        <dbReference type="ARBA" id="ARBA00000085"/>
    </source>
</evidence>
<dbReference type="InterPro" id="IPR036890">
    <property type="entry name" value="HATPase_C_sf"/>
</dbReference>
<dbReference type="RefSeq" id="WP_041049854.1">
    <property type="nucleotide sequence ID" value="NZ_JXAK01000044.1"/>
</dbReference>
<feature type="domain" description="Histidine kinase" evidence="15">
    <location>
        <begin position="263"/>
        <end position="483"/>
    </location>
</feature>
<dbReference type="InterPro" id="IPR004358">
    <property type="entry name" value="Sig_transdc_His_kin-like_C"/>
</dbReference>
<dbReference type="Gene3D" id="1.10.287.130">
    <property type="match status" value="1"/>
</dbReference>
<organism evidence="17 18">
    <name type="scientific">Gordoniibacillus kamchatkensis</name>
    <dbReference type="NCBI Taxonomy" id="1590651"/>
    <lineage>
        <taxon>Bacteria</taxon>
        <taxon>Bacillati</taxon>
        <taxon>Bacillota</taxon>
        <taxon>Bacilli</taxon>
        <taxon>Bacillales</taxon>
        <taxon>Paenibacillaceae</taxon>
        <taxon>Gordoniibacillus</taxon>
    </lineage>
</organism>
<dbReference type="SUPFAM" id="SSF158472">
    <property type="entry name" value="HAMP domain-like"/>
    <property type="match status" value="1"/>
</dbReference>
<feature type="domain" description="HAMP" evidence="16">
    <location>
        <begin position="196"/>
        <end position="248"/>
    </location>
</feature>
<evidence type="ECO:0000256" key="7">
    <source>
        <dbReference type="ARBA" id="ARBA00022692"/>
    </source>
</evidence>
<dbReference type="Pfam" id="PF00512">
    <property type="entry name" value="HisKA"/>
    <property type="match status" value="1"/>
</dbReference>
<dbReference type="InterPro" id="IPR003594">
    <property type="entry name" value="HATPase_dom"/>
</dbReference>
<dbReference type="CDD" id="cd06225">
    <property type="entry name" value="HAMP"/>
    <property type="match status" value="1"/>
</dbReference>
<evidence type="ECO:0000256" key="11">
    <source>
        <dbReference type="ARBA" id="ARBA00022989"/>
    </source>
</evidence>
<dbReference type="SUPFAM" id="SSF55874">
    <property type="entry name" value="ATPase domain of HSP90 chaperone/DNA topoisomerase II/histidine kinase"/>
    <property type="match status" value="1"/>
</dbReference>
<keyword evidence="12" id="KW-0902">Two-component regulatory system</keyword>
<evidence type="ECO:0000256" key="13">
    <source>
        <dbReference type="ARBA" id="ARBA00023136"/>
    </source>
</evidence>
<dbReference type="CDD" id="cd00082">
    <property type="entry name" value="HisKA"/>
    <property type="match status" value="1"/>
</dbReference>
<comment type="catalytic activity">
    <reaction evidence="1">
        <text>ATP + protein L-histidine = ADP + protein N-phospho-L-histidine.</text>
        <dbReference type="EC" id="2.7.13.3"/>
    </reaction>
</comment>
<dbReference type="InterPro" id="IPR036097">
    <property type="entry name" value="HisK_dim/P_sf"/>
</dbReference>
<evidence type="ECO:0000256" key="8">
    <source>
        <dbReference type="ARBA" id="ARBA00022741"/>
    </source>
</evidence>
<dbReference type="GO" id="GO:0016301">
    <property type="term" value="F:kinase activity"/>
    <property type="evidence" value="ECO:0007669"/>
    <property type="project" value="UniProtKB-KW"/>
</dbReference>
<dbReference type="EMBL" id="JXAK01000044">
    <property type="protein sequence ID" value="KIL39074.1"/>
    <property type="molecule type" value="Genomic_DNA"/>
</dbReference>
<dbReference type="SMART" id="SM00304">
    <property type="entry name" value="HAMP"/>
    <property type="match status" value="1"/>
</dbReference>
<evidence type="ECO:0000313" key="17">
    <source>
        <dbReference type="EMBL" id="KIL39074.1"/>
    </source>
</evidence>
<evidence type="ECO:0000259" key="15">
    <source>
        <dbReference type="PROSITE" id="PS50109"/>
    </source>
</evidence>
<reference evidence="17 18" key="1">
    <citation type="submission" date="2014-12" db="EMBL/GenBank/DDBJ databases">
        <title>Draft genome sequence of Paenibacillus kamchatkensis strain B-2647.</title>
        <authorList>
            <person name="Karlyshev A.V."/>
            <person name="Kudryashova E.B."/>
        </authorList>
    </citation>
    <scope>NUCLEOTIDE SEQUENCE [LARGE SCALE GENOMIC DNA]</scope>
    <source>
        <strain evidence="17 18">VKM B-2647</strain>
    </source>
</reference>
<dbReference type="PANTHER" id="PTHR45528:SF1">
    <property type="entry name" value="SENSOR HISTIDINE KINASE CPXA"/>
    <property type="match status" value="1"/>
</dbReference>
<comment type="subcellular location">
    <subcellularLocation>
        <location evidence="2">Cell membrane</location>
        <topology evidence="2">Multi-pass membrane protein</topology>
    </subcellularLocation>
</comment>
<gene>
    <name evidence="17" type="ORF">SD70_22370</name>
</gene>
<dbReference type="InterPro" id="IPR003660">
    <property type="entry name" value="HAMP_dom"/>
</dbReference>
<keyword evidence="4" id="KW-1003">Cell membrane</keyword>
<evidence type="ECO:0000256" key="6">
    <source>
        <dbReference type="ARBA" id="ARBA00022679"/>
    </source>
</evidence>
<dbReference type="Pfam" id="PF02518">
    <property type="entry name" value="HATPase_c"/>
    <property type="match status" value="1"/>
</dbReference>
<dbReference type="CDD" id="cd00075">
    <property type="entry name" value="HATPase"/>
    <property type="match status" value="1"/>
</dbReference>
<comment type="caution">
    <text evidence="17">The sequence shown here is derived from an EMBL/GenBank/DDBJ whole genome shotgun (WGS) entry which is preliminary data.</text>
</comment>
<dbReference type="InterPro" id="IPR050398">
    <property type="entry name" value="HssS/ArlS-like"/>
</dbReference>
<keyword evidence="18" id="KW-1185">Reference proteome</keyword>
<keyword evidence="6" id="KW-0808">Transferase</keyword>
<protein>
    <recommendedName>
        <fullName evidence="3">histidine kinase</fullName>
        <ecNumber evidence="3">2.7.13.3</ecNumber>
    </recommendedName>
</protein>